<evidence type="ECO:0000256" key="7">
    <source>
        <dbReference type="ARBA" id="ARBA00023288"/>
    </source>
</evidence>
<evidence type="ECO:0000256" key="2">
    <source>
        <dbReference type="ARBA" id="ARBA00007886"/>
    </source>
</evidence>
<evidence type="ECO:0000259" key="9">
    <source>
        <dbReference type="Pfam" id="PF25198"/>
    </source>
</evidence>
<gene>
    <name evidence="10" type="ORF">SAMN05216352_106228</name>
</gene>
<evidence type="ECO:0000256" key="3">
    <source>
        <dbReference type="ARBA" id="ARBA00022544"/>
    </source>
</evidence>
<dbReference type="NCBIfam" id="TIGR02887">
    <property type="entry name" value="spore_ger_x_C"/>
    <property type="match status" value="1"/>
</dbReference>
<name>A0A1G8JK16_9BACI</name>
<dbReference type="InterPro" id="IPR038501">
    <property type="entry name" value="Spore_GerAC_C_sf"/>
</dbReference>
<keyword evidence="5" id="KW-0472">Membrane</keyword>
<dbReference type="Pfam" id="PF05504">
    <property type="entry name" value="Spore_GerAC"/>
    <property type="match status" value="1"/>
</dbReference>
<keyword evidence="3" id="KW-0309">Germination</keyword>
<reference evidence="10 11" key="1">
    <citation type="submission" date="2016-10" db="EMBL/GenBank/DDBJ databases">
        <authorList>
            <person name="de Groot N.N."/>
        </authorList>
    </citation>
    <scope>NUCLEOTIDE SEQUENCE [LARGE SCALE GENOMIC DNA]</scope>
    <source>
        <strain evidence="11">P4B,CCM 7963,CECT 7998,DSM 25260,IBRC-M 10614,KCTC 13821</strain>
    </source>
</reference>
<evidence type="ECO:0000313" key="10">
    <source>
        <dbReference type="EMBL" id="SDI31568.1"/>
    </source>
</evidence>
<evidence type="ECO:0000256" key="5">
    <source>
        <dbReference type="ARBA" id="ARBA00023136"/>
    </source>
</evidence>
<keyword evidence="7" id="KW-0449">Lipoprotein</keyword>
<keyword evidence="4" id="KW-0732">Signal</keyword>
<comment type="similarity">
    <text evidence="2">Belongs to the GerABKC lipoprotein family.</text>
</comment>
<dbReference type="PANTHER" id="PTHR35789">
    <property type="entry name" value="SPORE GERMINATION PROTEIN B3"/>
    <property type="match status" value="1"/>
</dbReference>
<comment type="subcellular location">
    <subcellularLocation>
        <location evidence="1">Membrane</location>
        <topology evidence="1">Lipid-anchor</topology>
    </subcellularLocation>
</comment>
<keyword evidence="6" id="KW-0564">Palmitate</keyword>
<dbReference type="Proteomes" id="UP000199017">
    <property type="component" value="Unassembled WGS sequence"/>
</dbReference>
<dbReference type="PROSITE" id="PS51257">
    <property type="entry name" value="PROKAR_LIPOPROTEIN"/>
    <property type="match status" value="1"/>
</dbReference>
<dbReference type="EMBL" id="FNDU01000006">
    <property type="protein sequence ID" value="SDI31568.1"/>
    <property type="molecule type" value="Genomic_DNA"/>
</dbReference>
<dbReference type="GO" id="GO:0009847">
    <property type="term" value="P:spore germination"/>
    <property type="evidence" value="ECO:0007669"/>
    <property type="project" value="InterPro"/>
</dbReference>
<feature type="domain" description="Spore germination GerAC-like C-terminal" evidence="8">
    <location>
        <begin position="214"/>
        <end position="377"/>
    </location>
</feature>
<dbReference type="InterPro" id="IPR046953">
    <property type="entry name" value="Spore_GerAC-like_C"/>
</dbReference>
<dbReference type="InterPro" id="IPR008844">
    <property type="entry name" value="Spore_GerAC-like"/>
</dbReference>
<organism evidence="10 11">
    <name type="scientific">Alteribacillus bidgolensis</name>
    <dbReference type="NCBI Taxonomy" id="930129"/>
    <lineage>
        <taxon>Bacteria</taxon>
        <taxon>Bacillati</taxon>
        <taxon>Bacillota</taxon>
        <taxon>Bacilli</taxon>
        <taxon>Bacillales</taxon>
        <taxon>Bacillaceae</taxon>
        <taxon>Alteribacillus</taxon>
    </lineage>
</organism>
<feature type="domain" description="Spore germination protein N-terminal" evidence="9">
    <location>
        <begin position="25"/>
        <end position="200"/>
    </location>
</feature>
<dbReference type="Gene3D" id="6.20.190.10">
    <property type="entry name" value="Nutrient germinant receptor protein C, domain 1"/>
    <property type="match status" value="1"/>
</dbReference>
<accession>A0A1G8JK16</accession>
<evidence type="ECO:0000256" key="1">
    <source>
        <dbReference type="ARBA" id="ARBA00004635"/>
    </source>
</evidence>
<evidence type="ECO:0000256" key="4">
    <source>
        <dbReference type="ARBA" id="ARBA00022729"/>
    </source>
</evidence>
<keyword evidence="11" id="KW-1185">Reference proteome</keyword>
<dbReference type="InterPro" id="IPR057336">
    <property type="entry name" value="GerAC_N"/>
</dbReference>
<evidence type="ECO:0000313" key="11">
    <source>
        <dbReference type="Proteomes" id="UP000199017"/>
    </source>
</evidence>
<sequence>MSMNKLKIAAYLSLLLLLTGCWDNLELINRAFVMGVALDETEKGKVQLTTQAYNPSRGVQGEGGGGQGSQNYINIRTTEDSVNEAVRDIPRHIGRKAQWGHLYVIVISEEFARNQGLEEVLAFFFRDHEPRLTASVVITKGKAADFLEMEPLMEITTGQQLSENEEMSHKYSQKTIDSNLLKLAIQTRNQVGNGLLPYFHKIEHASETSPTVAGITLLKKGKMVGNLPTEKAERLLLIRDEYQGGMIQLPCKNDPSTIEVIEIVSAETSLKPIIKDDSLTVKVSSEIEAVLQQLTCSKTDSPEAEKELEKRLEQYIEKELEKTINVLQEKQFDAMDLGDKVYAKNPSVWKRWKKDWDQRFADSEFEFDVQIRITSSGTSSGKPWFSE</sequence>
<dbReference type="Gene3D" id="3.30.300.210">
    <property type="entry name" value="Nutrient germinant receptor protein C, domain 3"/>
    <property type="match status" value="1"/>
</dbReference>
<evidence type="ECO:0000256" key="6">
    <source>
        <dbReference type="ARBA" id="ARBA00023139"/>
    </source>
</evidence>
<dbReference type="GO" id="GO:0016020">
    <property type="term" value="C:membrane"/>
    <property type="evidence" value="ECO:0007669"/>
    <property type="project" value="UniProtKB-SubCell"/>
</dbReference>
<proteinExistence type="inferred from homology"/>
<dbReference type="PANTHER" id="PTHR35789:SF1">
    <property type="entry name" value="SPORE GERMINATION PROTEIN B3"/>
    <property type="match status" value="1"/>
</dbReference>
<dbReference type="Pfam" id="PF25198">
    <property type="entry name" value="Spore_GerAC_N"/>
    <property type="match status" value="1"/>
</dbReference>
<evidence type="ECO:0000259" key="8">
    <source>
        <dbReference type="Pfam" id="PF05504"/>
    </source>
</evidence>
<dbReference type="AlphaFoldDB" id="A0A1G8JK16"/>
<protein>
    <submittedName>
        <fullName evidence="10">Spore germination protein KC</fullName>
    </submittedName>
</protein>
<dbReference type="STRING" id="930129.SAMN05216352_106228"/>